<evidence type="ECO:0000313" key="2">
    <source>
        <dbReference type="EMBL" id="TQM00181.1"/>
    </source>
</evidence>
<keyword evidence="3" id="KW-1185">Reference proteome</keyword>
<protein>
    <submittedName>
        <fullName evidence="2">Uncharacterized protein</fullName>
    </submittedName>
</protein>
<comment type="caution">
    <text evidence="2">The sequence shown here is derived from an EMBL/GenBank/DDBJ whole genome shotgun (WGS) entry which is preliminary data.</text>
</comment>
<gene>
    <name evidence="2" type="ORF">FB559_5888</name>
</gene>
<dbReference type="OrthoDB" id="3542264at2"/>
<evidence type="ECO:0000313" key="3">
    <source>
        <dbReference type="Proteomes" id="UP000316096"/>
    </source>
</evidence>
<dbReference type="RefSeq" id="WP_141959546.1">
    <property type="nucleotide sequence ID" value="NZ_VFOZ01000001.1"/>
</dbReference>
<reference evidence="2 3" key="1">
    <citation type="submission" date="2019-06" db="EMBL/GenBank/DDBJ databases">
        <title>Sequencing the genomes of 1000 actinobacteria strains.</title>
        <authorList>
            <person name="Klenk H.-P."/>
        </authorList>
    </citation>
    <scope>NUCLEOTIDE SEQUENCE [LARGE SCALE GENOMIC DNA]</scope>
    <source>
        <strain evidence="2 3">DSM 102200</strain>
    </source>
</reference>
<name>A0A543CT30_9ACTN</name>
<dbReference type="EMBL" id="VFOZ01000001">
    <property type="protein sequence ID" value="TQM00181.1"/>
    <property type="molecule type" value="Genomic_DNA"/>
</dbReference>
<proteinExistence type="predicted"/>
<feature type="region of interest" description="Disordered" evidence="1">
    <location>
        <begin position="116"/>
        <end position="145"/>
    </location>
</feature>
<organism evidence="2 3">
    <name type="scientific">Actinoallomurus bryophytorum</name>
    <dbReference type="NCBI Taxonomy" id="1490222"/>
    <lineage>
        <taxon>Bacteria</taxon>
        <taxon>Bacillati</taxon>
        <taxon>Actinomycetota</taxon>
        <taxon>Actinomycetes</taxon>
        <taxon>Streptosporangiales</taxon>
        <taxon>Thermomonosporaceae</taxon>
        <taxon>Actinoallomurus</taxon>
    </lineage>
</organism>
<evidence type="ECO:0000256" key="1">
    <source>
        <dbReference type="SAM" id="MobiDB-lite"/>
    </source>
</evidence>
<sequence length="145" mass="15116">MSGAGAPELITDEASLYSAARRMRGSADLFGQHTGALLAAIDGGGRSPWGTGVIGAVVDQVNEMLGQACGHLHANLDQTGTAIQEMADRAADTERDITAAVHAVGQDLPGSAFEVSRSTEEAGEPGRAMTLGRVTRDSRRAARWR</sequence>
<feature type="compositionally biased region" description="Basic and acidic residues" evidence="1">
    <location>
        <begin position="134"/>
        <end position="145"/>
    </location>
</feature>
<dbReference type="AlphaFoldDB" id="A0A543CT30"/>
<accession>A0A543CT30</accession>
<dbReference type="Proteomes" id="UP000316096">
    <property type="component" value="Unassembled WGS sequence"/>
</dbReference>